<keyword evidence="2" id="KW-1185">Reference proteome</keyword>
<reference evidence="1 2" key="1">
    <citation type="submission" date="2018-03" db="EMBL/GenBank/DDBJ databases">
        <title>Genomes of Pezizomycetes fungi and the evolution of truffles.</title>
        <authorList>
            <person name="Murat C."/>
            <person name="Payen T."/>
            <person name="Noel B."/>
            <person name="Kuo A."/>
            <person name="Martin F.M."/>
        </authorList>
    </citation>
    <scope>NUCLEOTIDE SEQUENCE [LARGE SCALE GENOMIC DNA]</scope>
    <source>
        <strain evidence="1">091103-1</strain>
    </source>
</reference>
<dbReference type="AlphaFoldDB" id="A0A317SKZ0"/>
<evidence type="ECO:0000313" key="2">
    <source>
        <dbReference type="Proteomes" id="UP000246991"/>
    </source>
</evidence>
<sequence length="201" mass="23003">MCTVVPENPPLPFHNRLKSRCRITVIGTRSFIYHDPDTPLRFVILFDFPFSFFTSPNWNLLTPTRFFPSRSSGALPDLPNLLPPIFSPSELLQVPHNPPAKSFAAPLSCNSRSFSTILPLSPTPGDDPLINFLVDLADLFNYPTNSHYPLTHTDFPTSSHGSIHLIHYTNLFIHRVCHCGWHCLREREYLVFYIAAKFFDF</sequence>
<proteinExistence type="predicted"/>
<accession>A0A317SKZ0</accession>
<gene>
    <name evidence="1" type="ORF">C7212DRAFT_205268</name>
</gene>
<dbReference type="Proteomes" id="UP000246991">
    <property type="component" value="Unassembled WGS sequence"/>
</dbReference>
<dbReference type="EMBL" id="PYWC01000053">
    <property type="protein sequence ID" value="PWW75025.1"/>
    <property type="molecule type" value="Genomic_DNA"/>
</dbReference>
<evidence type="ECO:0000313" key="1">
    <source>
        <dbReference type="EMBL" id="PWW75025.1"/>
    </source>
</evidence>
<dbReference type="OrthoDB" id="10436251at2759"/>
<name>A0A317SKZ0_9PEZI</name>
<comment type="caution">
    <text evidence="1">The sequence shown here is derived from an EMBL/GenBank/DDBJ whole genome shotgun (WGS) entry which is preliminary data.</text>
</comment>
<organism evidence="1 2">
    <name type="scientific">Tuber magnatum</name>
    <name type="common">white Piedmont truffle</name>
    <dbReference type="NCBI Taxonomy" id="42249"/>
    <lineage>
        <taxon>Eukaryota</taxon>
        <taxon>Fungi</taxon>
        <taxon>Dikarya</taxon>
        <taxon>Ascomycota</taxon>
        <taxon>Pezizomycotina</taxon>
        <taxon>Pezizomycetes</taxon>
        <taxon>Pezizales</taxon>
        <taxon>Tuberaceae</taxon>
        <taxon>Tuber</taxon>
    </lineage>
</organism>
<protein>
    <submittedName>
        <fullName evidence="1">Uncharacterized protein</fullName>
    </submittedName>
</protein>